<proteinExistence type="predicted"/>
<organism evidence="1 2">
    <name type="scientific">Anaerovibrio slackiae</name>
    <dbReference type="NCBI Taxonomy" id="2652309"/>
    <lineage>
        <taxon>Bacteria</taxon>
        <taxon>Bacillati</taxon>
        <taxon>Bacillota</taxon>
        <taxon>Negativicutes</taxon>
        <taxon>Selenomonadales</taxon>
        <taxon>Selenomonadaceae</taxon>
        <taxon>Anaerovibrio</taxon>
    </lineage>
</organism>
<reference evidence="1 2" key="1">
    <citation type="submission" date="2019-08" db="EMBL/GenBank/DDBJ databases">
        <title>In-depth cultivation of the pig gut microbiome towards novel bacterial diversity and tailored functional studies.</title>
        <authorList>
            <person name="Wylensek D."/>
            <person name="Hitch T.C.A."/>
            <person name="Clavel T."/>
        </authorList>
    </citation>
    <scope>NUCLEOTIDE SEQUENCE [LARGE SCALE GENOMIC DNA]</scope>
    <source>
        <strain evidence="1 2">WCA-693-APC-5D-A</strain>
    </source>
</reference>
<dbReference type="InterPro" id="IPR032360">
    <property type="entry name" value="DUF4869"/>
</dbReference>
<dbReference type="RefSeq" id="WP_154408128.1">
    <property type="nucleotide sequence ID" value="NZ_VUNR01000043.1"/>
</dbReference>
<dbReference type="Pfam" id="PF16163">
    <property type="entry name" value="DUF4869"/>
    <property type="match status" value="1"/>
</dbReference>
<accession>A0A6I2UEI2</accession>
<dbReference type="Proteomes" id="UP000433181">
    <property type="component" value="Unassembled WGS sequence"/>
</dbReference>
<protein>
    <submittedName>
        <fullName evidence="1">DUF4869 domain-containing protein</fullName>
    </submittedName>
</protein>
<dbReference type="EMBL" id="VUNR01000043">
    <property type="protein sequence ID" value="MSU09963.1"/>
    <property type="molecule type" value="Genomic_DNA"/>
</dbReference>
<dbReference type="AlphaFoldDB" id="A0A6I2UEI2"/>
<dbReference type="GeneID" id="96779925"/>
<gene>
    <name evidence="1" type="ORF">FYJ84_13405</name>
</gene>
<evidence type="ECO:0000313" key="2">
    <source>
        <dbReference type="Proteomes" id="UP000433181"/>
    </source>
</evidence>
<name>A0A6I2UEI2_9FIRM</name>
<comment type="caution">
    <text evidence="1">The sequence shown here is derived from an EMBL/GenBank/DDBJ whole genome shotgun (WGS) entry which is preliminary data.</text>
</comment>
<keyword evidence="2" id="KW-1185">Reference proteome</keyword>
<evidence type="ECO:0000313" key="1">
    <source>
        <dbReference type="EMBL" id="MSU09963.1"/>
    </source>
</evidence>
<sequence>MLNVYIGDYPGEIYNPALYFKNQYEPEWLTSELGRQMIFDVDKSKVIGANLIESPVLGPIPPERLSGGVKTLLLMAFDVSGNIFNATACCDKCAKWILQIAEKKDLTITLHHSMRFGKEPYEIRILNTGVVVHNQQEWIDNVFSLLEYNKLAEADNVMKRSAKF</sequence>